<feature type="transmembrane region" description="Helical" evidence="3">
    <location>
        <begin position="774"/>
        <end position="795"/>
    </location>
</feature>
<dbReference type="Pfam" id="PF20431">
    <property type="entry name" value="E_motif"/>
    <property type="match status" value="2"/>
</dbReference>
<evidence type="ECO:0000256" key="3">
    <source>
        <dbReference type="SAM" id="Phobius"/>
    </source>
</evidence>
<protein>
    <recommendedName>
        <fullName evidence="6">Pentatricopeptide repeat-containing protein</fullName>
    </recommendedName>
</protein>
<dbReference type="NCBIfam" id="TIGR00756">
    <property type="entry name" value="PPR"/>
    <property type="match status" value="6"/>
</dbReference>
<evidence type="ECO:0000313" key="4">
    <source>
        <dbReference type="EMBL" id="THG22266.1"/>
    </source>
</evidence>
<dbReference type="FunFam" id="1.25.40.10:FF:000627">
    <property type="entry name" value="Pentatricopeptide repeat-containing protein"/>
    <property type="match status" value="1"/>
</dbReference>
<dbReference type="PROSITE" id="PS51375">
    <property type="entry name" value="PPR"/>
    <property type="match status" value="4"/>
</dbReference>
<reference evidence="4 5" key="1">
    <citation type="journal article" date="2018" name="Proc. Natl. Acad. Sci. U.S.A.">
        <title>Draft genome sequence of Camellia sinensis var. sinensis provides insights into the evolution of the tea genome and tea quality.</title>
        <authorList>
            <person name="Wei C."/>
            <person name="Yang H."/>
            <person name="Wang S."/>
            <person name="Zhao J."/>
            <person name="Liu C."/>
            <person name="Gao L."/>
            <person name="Xia E."/>
            <person name="Lu Y."/>
            <person name="Tai Y."/>
            <person name="She G."/>
            <person name="Sun J."/>
            <person name="Cao H."/>
            <person name="Tong W."/>
            <person name="Gao Q."/>
            <person name="Li Y."/>
            <person name="Deng W."/>
            <person name="Jiang X."/>
            <person name="Wang W."/>
            <person name="Chen Q."/>
            <person name="Zhang S."/>
            <person name="Li H."/>
            <person name="Wu J."/>
            <person name="Wang P."/>
            <person name="Li P."/>
            <person name="Shi C."/>
            <person name="Zheng F."/>
            <person name="Jian J."/>
            <person name="Huang B."/>
            <person name="Shan D."/>
            <person name="Shi M."/>
            <person name="Fang C."/>
            <person name="Yue Y."/>
            <person name="Li F."/>
            <person name="Li D."/>
            <person name="Wei S."/>
            <person name="Han B."/>
            <person name="Jiang C."/>
            <person name="Yin Y."/>
            <person name="Xia T."/>
            <person name="Zhang Z."/>
            <person name="Bennetzen J.L."/>
            <person name="Zhao S."/>
            <person name="Wan X."/>
        </authorList>
    </citation>
    <scope>NUCLEOTIDE SEQUENCE [LARGE SCALE GENOMIC DNA]</scope>
    <source>
        <strain evidence="5">cv. Shuchazao</strain>
        <tissue evidence="4">Leaf</tissue>
    </source>
</reference>
<evidence type="ECO:0000256" key="1">
    <source>
        <dbReference type="ARBA" id="ARBA00022737"/>
    </source>
</evidence>
<name>A0A4S4F0E6_CAMSN</name>
<proteinExistence type="predicted"/>
<dbReference type="SUPFAM" id="SSF48452">
    <property type="entry name" value="TPR-like"/>
    <property type="match status" value="1"/>
</dbReference>
<dbReference type="Pfam" id="PF12854">
    <property type="entry name" value="PPR_1"/>
    <property type="match status" value="2"/>
</dbReference>
<keyword evidence="3" id="KW-0472">Membrane</keyword>
<feature type="repeat" description="PPR" evidence="2">
    <location>
        <begin position="424"/>
        <end position="458"/>
    </location>
</feature>
<sequence length="850" mass="94726">MLRAGVKPDLVTVTTVLPACTHLAALMHGREIHGYMIINELEKDGDDKDDDVYVKNAVMDMYVKCGSMREARLVFDKMNYKDVASWNIMIMGYGMHGFGGEALDMFYGMCEAQLRPDEVTFVGVLSACSHVGLVSQGQEFLVQMQSQYGVVPTIEHYTCVIDMLGRAGQLEEAYELVSAMPIEANPVVWRSFLAACRLHGNATLAEVAAQQVYELEPEHCGSYVLMSNTYGAVGRYEEVSEVRYTMKQQNVKKAPGCSWIELSDGVHIFVTGDRTHPEDYLIYARLNSLTIRMYEHGALVHSYLKFGFTDEAHQLFEELPIRDVVLWNAMINGFAQIGQLGRALEACKKMVEEGVVLSNFTVTGILSIFSMMGDLNNGRAIHGFAMKMGYDSGIAVLNALIDLYGKCKWVEDALKIFEMMPEKDIFSWNSILCVQEQFGDHGGTLRFFDRMLRAGVKPDLVTVTTVLPACTHLAALMHGREIHGYMIINELEKDGDDKDDDVYVKNAVMDMYVKCGSMREARLVFDMMNYKDVASWNIMIMGYGMHGFGGEALDMFYGMCEAQLRPDEVTFVGVLSACSHVGLVSQGQEFLVQMQSQYGVVPTIEHYTCVIDMLGRAGQLEEAYELVSAMPIEANPVVWRSFLAACRLHGNATLAEVAAQQVCELEPEHSGSYVLMSNIYGAVGRYEEVSEVRYTMKQQNVKKAPGCSWIELSDGVHIFVTGDRTHPEDYLIYARLNSLTTRICSCNAVQANVLVPPLQILQRLHQHTLDCVDIALQILIVVALSLLQLLLLLFAPPTSLVATTNSFLTENVLLNIDSIPQSPGHKDPSLQDTYPRIHGFGEAKFLANTD</sequence>
<keyword evidence="3" id="KW-1133">Transmembrane helix</keyword>
<dbReference type="GO" id="GO:0009451">
    <property type="term" value="P:RNA modification"/>
    <property type="evidence" value="ECO:0007669"/>
    <property type="project" value="InterPro"/>
</dbReference>
<keyword evidence="3" id="KW-0812">Transmembrane</keyword>
<feature type="repeat" description="PPR" evidence="2">
    <location>
        <begin position="323"/>
        <end position="357"/>
    </location>
</feature>
<evidence type="ECO:0008006" key="6">
    <source>
        <dbReference type="Google" id="ProtNLM"/>
    </source>
</evidence>
<keyword evidence="5" id="KW-1185">Reference proteome</keyword>
<dbReference type="InterPro" id="IPR046960">
    <property type="entry name" value="PPR_At4g14850-like_plant"/>
</dbReference>
<evidence type="ECO:0000256" key="2">
    <source>
        <dbReference type="PROSITE-ProRule" id="PRU00708"/>
    </source>
</evidence>
<keyword evidence="1" id="KW-0677">Repeat</keyword>
<dbReference type="InterPro" id="IPR011990">
    <property type="entry name" value="TPR-like_helical_dom_sf"/>
</dbReference>
<dbReference type="Proteomes" id="UP000306102">
    <property type="component" value="Unassembled WGS sequence"/>
</dbReference>
<dbReference type="Pfam" id="PF01535">
    <property type="entry name" value="PPR"/>
    <property type="match status" value="6"/>
</dbReference>
<organism evidence="4 5">
    <name type="scientific">Camellia sinensis var. sinensis</name>
    <name type="common">China tea</name>
    <dbReference type="NCBI Taxonomy" id="542762"/>
    <lineage>
        <taxon>Eukaryota</taxon>
        <taxon>Viridiplantae</taxon>
        <taxon>Streptophyta</taxon>
        <taxon>Embryophyta</taxon>
        <taxon>Tracheophyta</taxon>
        <taxon>Spermatophyta</taxon>
        <taxon>Magnoliopsida</taxon>
        <taxon>eudicotyledons</taxon>
        <taxon>Gunneridae</taxon>
        <taxon>Pentapetalae</taxon>
        <taxon>asterids</taxon>
        <taxon>Ericales</taxon>
        <taxon>Theaceae</taxon>
        <taxon>Camellia</taxon>
    </lineage>
</organism>
<feature type="repeat" description="PPR" evidence="2">
    <location>
        <begin position="82"/>
        <end position="116"/>
    </location>
</feature>
<dbReference type="AlphaFoldDB" id="A0A4S4F0E6"/>
<dbReference type="EMBL" id="SDRB02000915">
    <property type="protein sequence ID" value="THG22266.1"/>
    <property type="molecule type" value="Genomic_DNA"/>
</dbReference>
<comment type="caution">
    <text evidence="4">The sequence shown here is derived from an EMBL/GenBank/DDBJ whole genome shotgun (WGS) entry which is preliminary data.</text>
</comment>
<dbReference type="GO" id="GO:0003723">
    <property type="term" value="F:RNA binding"/>
    <property type="evidence" value="ECO:0007669"/>
    <property type="project" value="InterPro"/>
</dbReference>
<accession>A0A4S4F0E6</accession>
<dbReference type="InterPro" id="IPR046848">
    <property type="entry name" value="E_motif"/>
</dbReference>
<dbReference type="Pfam" id="PF13041">
    <property type="entry name" value="PPR_2"/>
    <property type="match status" value="1"/>
</dbReference>
<evidence type="ECO:0000313" key="5">
    <source>
        <dbReference type="Proteomes" id="UP000306102"/>
    </source>
</evidence>
<gene>
    <name evidence="4" type="ORF">TEA_011917</name>
</gene>
<dbReference type="Gene3D" id="1.25.40.10">
    <property type="entry name" value="Tetratricopeptide repeat domain"/>
    <property type="match status" value="6"/>
</dbReference>
<dbReference type="PANTHER" id="PTHR47926:SF498">
    <property type="entry name" value="PENTATRICOPEPTIDE REPEAT-CONTAINING PROTEIN"/>
    <property type="match status" value="1"/>
</dbReference>
<dbReference type="PANTHER" id="PTHR47926">
    <property type="entry name" value="PENTATRICOPEPTIDE REPEAT-CONTAINING PROTEIN"/>
    <property type="match status" value="1"/>
</dbReference>
<dbReference type="FunFam" id="1.25.40.10:FF:000305">
    <property type="entry name" value="Pentatricopeptide repeat-containing protein mitochondrial"/>
    <property type="match status" value="2"/>
</dbReference>
<feature type="repeat" description="PPR" evidence="2">
    <location>
        <begin position="532"/>
        <end position="566"/>
    </location>
</feature>
<dbReference type="InterPro" id="IPR002885">
    <property type="entry name" value="PPR_rpt"/>
</dbReference>